<organism evidence="3 4">
    <name type="scientific">Cnuella takakiae</name>
    <dbReference type="NCBI Taxonomy" id="1302690"/>
    <lineage>
        <taxon>Bacteria</taxon>
        <taxon>Pseudomonadati</taxon>
        <taxon>Bacteroidota</taxon>
        <taxon>Chitinophagia</taxon>
        <taxon>Chitinophagales</taxon>
        <taxon>Chitinophagaceae</taxon>
        <taxon>Cnuella</taxon>
    </lineage>
</organism>
<evidence type="ECO:0000313" key="4">
    <source>
        <dbReference type="Proteomes" id="UP000184368"/>
    </source>
</evidence>
<dbReference type="AlphaFoldDB" id="A0A1M5IG78"/>
<comment type="cofactor">
    <cofactor evidence="2">
        <name>Mn(2+)</name>
        <dbReference type="ChEBI" id="CHEBI:29035"/>
    </cofactor>
    <cofactor evidence="2">
        <name>Fe(2+)</name>
        <dbReference type="ChEBI" id="CHEBI:29033"/>
    </cofactor>
    <text evidence="2">Binds 1 Mn(2+) or Fe(2+) ion per subunit.</text>
</comment>
<evidence type="ECO:0000256" key="1">
    <source>
        <dbReference type="PIRSR" id="PIRSR602481-1"/>
    </source>
</evidence>
<evidence type="ECO:0000256" key="2">
    <source>
        <dbReference type="PIRSR" id="PIRSR602481-2"/>
    </source>
</evidence>
<proteinExistence type="predicted"/>
<dbReference type="OrthoDB" id="594893at2"/>
<keyword evidence="4" id="KW-1185">Reference proteome</keyword>
<feature type="binding site" evidence="1">
    <location>
        <position position="141"/>
    </location>
    <ligand>
        <name>Zn(2+)</name>
        <dbReference type="ChEBI" id="CHEBI:29105"/>
    </ligand>
</feature>
<dbReference type="GO" id="GO:0008270">
    <property type="term" value="F:zinc ion binding"/>
    <property type="evidence" value="ECO:0007669"/>
    <property type="project" value="TreeGrafter"/>
</dbReference>
<evidence type="ECO:0000313" key="3">
    <source>
        <dbReference type="EMBL" id="SHG27257.1"/>
    </source>
</evidence>
<protein>
    <submittedName>
        <fullName evidence="3">Fur family transcriptional regulator, ferric uptake regulator</fullName>
    </submittedName>
</protein>
<dbReference type="InterPro" id="IPR036388">
    <property type="entry name" value="WH-like_DNA-bd_sf"/>
</dbReference>
<feature type="binding site" evidence="1">
    <location>
        <position position="108"/>
    </location>
    <ligand>
        <name>Zn(2+)</name>
        <dbReference type="ChEBI" id="CHEBI:29105"/>
    </ligand>
</feature>
<reference evidence="3 4" key="1">
    <citation type="submission" date="2016-11" db="EMBL/GenBank/DDBJ databases">
        <authorList>
            <person name="Jaros S."/>
            <person name="Januszkiewicz K."/>
            <person name="Wedrychowicz H."/>
        </authorList>
    </citation>
    <scope>NUCLEOTIDE SEQUENCE [LARGE SCALE GENOMIC DNA]</scope>
    <source>
        <strain evidence="3 4">DSM 26897</strain>
    </source>
</reference>
<dbReference type="GO" id="GO:1900376">
    <property type="term" value="P:regulation of secondary metabolite biosynthetic process"/>
    <property type="evidence" value="ECO:0007669"/>
    <property type="project" value="TreeGrafter"/>
</dbReference>
<accession>A0A1M5IG78</accession>
<feature type="binding site" evidence="1">
    <location>
        <position position="105"/>
    </location>
    <ligand>
        <name>Zn(2+)</name>
        <dbReference type="ChEBI" id="CHEBI:29105"/>
    </ligand>
</feature>
<dbReference type="GO" id="GO:0000976">
    <property type="term" value="F:transcription cis-regulatory region binding"/>
    <property type="evidence" value="ECO:0007669"/>
    <property type="project" value="TreeGrafter"/>
</dbReference>
<dbReference type="RefSeq" id="WP_073048137.1">
    <property type="nucleotide sequence ID" value="NZ_FQUO01000023.1"/>
</dbReference>
<sequence length="145" mass="16555">MNTITDQNIEKRIADLLRRKHLSVTDSRRRILTLFMQQQDALAHGDIEKKAGEKFDRVTIYRTLQAFVEKGIIHTIPTSDNSVRYALCRDCSEHHHHDDHVHFICSNCNTTTCLDDIVSPEIVLPIGYKAQNVQVVINGLCKNCA</sequence>
<dbReference type="EMBL" id="FQUO01000023">
    <property type="protein sequence ID" value="SHG27257.1"/>
    <property type="molecule type" value="Genomic_DNA"/>
</dbReference>
<dbReference type="SUPFAM" id="SSF46785">
    <property type="entry name" value="Winged helix' DNA-binding domain"/>
    <property type="match status" value="1"/>
</dbReference>
<keyword evidence="2" id="KW-0408">Iron</keyword>
<keyword evidence="1" id="KW-0479">Metal-binding</keyword>
<keyword evidence="1" id="KW-0862">Zinc</keyword>
<dbReference type="PANTHER" id="PTHR33202:SF7">
    <property type="entry name" value="FERRIC UPTAKE REGULATION PROTEIN"/>
    <property type="match status" value="1"/>
</dbReference>
<feature type="binding site" evidence="2">
    <location>
        <position position="95"/>
    </location>
    <ligand>
        <name>Fe cation</name>
        <dbReference type="ChEBI" id="CHEBI:24875"/>
    </ligand>
</feature>
<dbReference type="InterPro" id="IPR002481">
    <property type="entry name" value="FUR"/>
</dbReference>
<feature type="binding site" evidence="1">
    <location>
        <position position="144"/>
    </location>
    <ligand>
        <name>Zn(2+)</name>
        <dbReference type="ChEBI" id="CHEBI:29105"/>
    </ligand>
</feature>
<dbReference type="GO" id="GO:0003700">
    <property type="term" value="F:DNA-binding transcription factor activity"/>
    <property type="evidence" value="ECO:0007669"/>
    <property type="project" value="InterPro"/>
</dbReference>
<comment type="cofactor">
    <cofactor evidence="1">
        <name>Zn(2+)</name>
        <dbReference type="ChEBI" id="CHEBI:29105"/>
    </cofactor>
    <text evidence="1">Binds 1 zinc ion per subunit.</text>
</comment>
<dbReference type="PANTHER" id="PTHR33202">
    <property type="entry name" value="ZINC UPTAKE REGULATION PROTEIN"/>
    <property type="match status" value="1"/>
</dbReference>
<dbReference type="STRING" id="1302690.BUE76_02185"/>
<dbReference type="Pfam" id="PF01475">
    <property type="entry name" value="FUR"/>
    <property type="match status" value="1"/>
</dbReference>
<dbReference type="InterPro" id="IPR036390">
    <property type="entry name" value="WH_DNA-bd_sf"/>
</dbReference>
<dbReference type="Gene3D" id="1.10.10.10">
    <property type="entry name" value="Winged helix-like DNA-binding domain superfamily/Winged helix DNA-binding domain"/>
    <property type="match status" value="1"/>
</dbReference>
<dbReference type="GO" id="GO:0045892">
    <property type="term" value="P:negative regulation of DNA-templated transcription"/>
    <property type="evidence" value="ECO:0007669"/>
    <property type="project" value="TreeGrafter"/>
</dbReference>
<name>A0A1M5IG78_9BACT</name>
<dbReference type="Proteomes" id="UP000184368">
    <property type="component" value="Unassembled WGS sequence"/>
</dbReference>
<gene>
    <name evidence="3" type="ORF">SAMN05444008_12374</name>
</gene>